<proteinExistence type="predicted"/>
<dbReference type="GO" id="GO:0020037">
    <property type="term" value="F:heme binding"/>
    <property type="evidence" value="ECO:0007669"/>
    <property type="project" value="InterPro"/>
</dbReference>
<dbReference type="InterPro" id="IPR036909">
    <property type="entry name" value="Cyt_c-like_dom_sf"/>
</dbReference>
<keyword evidence="5" id="KW-0732">Signal</keyword>
<evidence type="ECO:0000256" key="2">
    <source>
        <dbReference type="ARBA" id="ARBA00022723"/>
    </source>
</evidence>
<feature type="chain" id="PRO_5002146222" description="Cytochrome c domain-containing protein" evidence="5">
    <location>
        <begin position="24"/>
        <end position="142"/>
    </location>
</feature>
<keyword evidence="1 4" id="KW-0349">Heme</keyword>
<dbReference type="STRING" id="709839.TSA66_06905"/>
<organism evidence="7 8">
    <name type="scientific">Noviherbaspirillum autotrophicum</name>
    <dbReference type="NCBI Taxonomy" id="709839"/>
    <lineage>
        <taxon>Bacteria</taxon>
        <taxon>Pseudomonadati</taxon>
        <taxon>Pseudomonadota</taxon>
        <taxon>Betaproteobacteria</taxon>
        <taxon>Burkholderiales</taxon>
        <taxon>Oxalobacteraceae</taxon>
        <taxon>Noviherbaspirillum</taxon>
    </lineage>
</organism>
<dbReference type="Gene3D" id="1.10.760.10">
    <property type="entry name" value="Cytochrome c-like domain"/>
    <property type="match status" value="1"/>
</dbReference>
<name>A0A0C2BKT2_9BURK</name>
<evidence type="ECO:0000256" key="5">
    <source>
        <dbReference type="SAM" id="SignalP"/>
    </source>
</evidence>
<feature type="signal peptide" evidence="5">
    <location>
        <begin position="1"/>
        <end position="23"/>
    </location>
</feature>
<dbReference type="GO" id="GO:0046872">
    <property type="term" value="F:metal ion binding"/>
    <property type="evidence" value="ECO:0007669"/>
    <property type="project" value="UniProtKB-KW"/>
</dbReference>
<keyword evidence="2 4" id="KW-0479">Metal-binding</keyword>
<dbReference type="SUPFAM" id="SSF46626">
    <property type="entry name" value="Cytochrome c"/>
    <property type="match status" value="1"/>
</dbReference>
<keyword evidence="8" id="KW-1185">Reference proteome</keyword>
<dbReference type="RefSeq" id="WP_040039507.1">
    <property type="nucleotide sequence ID" value="NZ_JWJG01000028.1"/>
</dbReference>
<dbReference type="EMBL" id="JWJG01000028">
    <property type="protein sequence ID" value="KIF80604.1"/>
    <property type="molecule type" value="Genomic_DNA"/>
</dbReference>
<dbReference type="OrthoDB" id="9808312at2"/>
<dbReference type="Pfam" id="PF00034">
    <property type="entry name" value="Cytochrom_C"/>
    <property type="match status" value="1"/>
</dbReference>
<evidence type="ECO:0000313" key="8">
    <source>
        <dbReference type="Proteomes" id="UP000031572"/>
    </source>
</evidence>
<sequence length="142" mass="15588">MKTTIKVWLIVVGMAAYSGAVFAQQQKIDLGKQEFESNCATCHGINGKGDGPMADQLRSSPADLTQLAKKNGGVLPTARLYEVIEGANVPSHGTRTMPVWGKEFQIENAEFYKEARGNYDAAAVVRGRILMLVEYLNRIQAR</sequence>
<dbReference type="InterPro" id="IPR009056">
    <property type="entry name" value="Cyt_c-like_dom"/>
</dbReference>
<feature type="domain" description="Cytochrome c" evidence="6">
    <location>
        <begin position="26"/>
        <end position="140"/>
    </location>
</feature>
<accession>A0A0C2BKT2</accession>
<dbReference type="Proteomes" id="UP000031572">
    <property type="component" value="Unassembled WGS sequence"/>
</dbReference>
<dbReference type="AlphaFoldDB" id="A0A0C2BKT2"/>
<keyword evidence="3 4" id="KW-0408">Iron</keyword>
<evidence type="ECO:0000259" key="6">
    <source>
        <dbReference type="PROSITE" id="PS51007"/>
    </source>
</evidence>
<evidence type="ECO:0000313" key="7">
    <source>
        <dbReference type="EMBL" id="KIF80604.1"/>
    </source>
</evidence>
<evidence type="ECO:0000256" key="3">
    <source>
        <dbReference type="ARBA" id="ARBA00023004"/>
    </source>
</evidence>
<comment type="caution">
    <text evidence="7">The sequence shown here is derived from an EMBL/GenBank/DDBJ whole genome shotgun (WGS) entry which is preliminary data.</text>
</comment>
<dbReference type="PROSITE" id="PS51007">
    <property type="entry name" value="CYTC"/>
    <property type="match status" value="1"/>
</dbReference>
<evidence type="ECO:0000256" key="4">
    <source>
        <dbReference type="PROSITE-ProRule" id="PRU00433"/>
    </source>
</evidence>
<gene>
    <name evidence="7" type="ORF">TSA66_06905</name>
</gene>
<reference evidence="7 8" key="1">
    <citation type="submission" date="2014-12" db="EMBL/GenBank/DDBJ databases">
        <title>Denitrispirillum autotrophicum gen. nov., sp. nov., Denitrifying, Facultatively Autotrophic Bacteria Isolated from Rice Paddy Soil.</title>
        <authorList>
            <person name="Ishii S."/>
            <person name="Ashida N."/>
            <person name="Ohno H."/>
            <person name="Otsuka S."/>
            <person name="Yokota A."/>
            <person name="Senoo K."/>
        </authorList>
    </citation>
    <scope>NUCLEOTIDE SEQUENCE [LARGE SCALE GENOMIC DNA]</scope>
    <source>
        <strain evidence="7 8">TSA66</strain>
    </source>
</reference>
<evidence type="ECO:0000256" key="1">
    <source>
        <dbReference type="ARBA" id="ARBA00022617"/>
    </source>
</evidence>
<dbReference type="GO" id="GO:0009055">
    <property type="term" value="F:electron transfer activity"/>
    <property type="evidence" value="ECO:0007669"/>
    <property type="project" value="InterPro"/>
</dbReference>
<protein>
    <recommendedName>
        <fullName evidence="6">Cytochrome c domain-containing protein</fullName>
    </recommendedName>
</protein>